<accession>A0A813IT45</accession>
<dbReference type="Proteomes" id="UP000626109">
    <property type="component" value="Unassembled WGS sequence"/>
</dbReference>
<comment type="caution">
    <text evidence="1">The sequence shown here is derived from an EMBL/GenBank/DDBJ whole genome shotgun (WGS) entry which is preliminary data.</text>
</comment>
<protein>
    <submittedName>
        <fullName evidence="1">Uncharacterized protein</fullName>
    </submittedName>
</protein>
<evidence type="ECO:0000313" key="1">
    <source>
        <dbReference type="EMBL" id="CAE8656334.1"/>
    </source>
</evidence>
<proteinExistence type="predicted"/>
<evidence type="ECO:0000313" key="2">
    <source>
        <dbReference type="Proteomes" id="UP000626109"/>
    </source>
</evidence>
<feature type="non-terminal residue" evidence="1">
    <location>
        <position position="101"/>
    </location>
</feature>
<sequence length="101" mass="11735">DFPLFRLRCSAMISKLSCAAEALAQTCLRIVSQTIEERADAILEEWETTYKYIMSSPEDEGQMAELREFMTVVQKKVVLPLMVRTRTVHNTLNMVEDFYHD</sequence>
<gene>
    <name evidence="1" type="ORF">PGLA2088_LOCUS12125</name>
</gene>
<dbReference type="EMBL" id="CAJNNW010014212">
    <property type="protein sequence ID" value="CAE8656334.1"/>
    <property type="molecule type" value="Genomic_DNA"/>
</dbReference>
<name>A0A813IT45_POLGL</name>
<dbReference type="AlphaFoldDB" id="A0A813IT45"/>
<organism evidence="1 2">
    <name type="scientific">Polarella glacialis</name>
    <name type="common">Dinoflagellate</name>
    <dbReference type="NCBI Taxonomy" id="89957"/>
    <lineage>
        <taxon>Eukaryota</taxon>
        <taxon>Sar</taxon>
        <taxon>Alveolata</taxon>
        <taxon>Dinophyceae</taxon>
        <taxon>Suessiales</taxon>
        <taxon>Suessiaceae</taxon>
        <taxon>Polarella</taxon>
    </lineage>
</organism>
<feature type="non-terminal residue" evidence="1">
    <location>
        <position position="1"/>
    </location>
</feature>
<reference evidence="1" key="1">
    <citation type="submission" date="2021-02" db="EMBL/GenBank/DDBJ databases">
        <authorList>
            <person name="Dougan E. K."/>
            <person name="Rhodes N."/>
            <person name="Thang M."/>
            <person name="Chan C."/>
        </authorList>
    </citation>
    <scope>NUCLEOTIDE SEQUENCE</scope>
</reference>